<evidence type="ECO:0000313" key="2">
    <source>
        <dbReference type="Proteomes" id="UP001497680"/>
    </source>
</evidence>
<sequence>MNSLNGTLGSGESSAAMFSLTQLQYHLGQATMGWNWFSIGAGLLTLLGGARSSPPLVDRTWNGTEYGCKCYLGDDCWPSDDSWVGLNSTVDGNLVVTIPPGAACHDTFEGPLGTVATYDAAACADATAMFADESWNVEKPAAALWTYFTNDTCRPTLNPSEPCTLGNYGVYVIVAKTKDHIKAGVDFARENNLRLIIRNTGHDFIGRSTGWGALVINTHSFQDIEFIAEYSGPGDYHSQAVTIGAGVQGRALLTKAHDQEPPVAVLTGECPTVGVAGGLIQGGGHGPLTPTYGMTADTALSFDVVTAAGEFLTANADENPDLFWALKGGGPSAYAVVLSVTMKTFPEQASTGTIIEINSTHTTDPEVFWEGVRIFHKYSNRIVDAGLYAYFELSEMRLHVKPIVGFKKEVAETTSTLQPLFDEFKANGIPYSTYEKYYPSLFDLYIDLFEDEEAGTSALTGGWMFAHQDVEENNDGIIEAFRTVMSPREDLNSQGFIIGHLWDAGHSVSVSNSATHPRFRNSTNFAIVALPVPFGATLAQKEDLQNVLTNIQDAAMKKAGPNGCAYINEGDPTQPDWQDHFWGSEYPKLLEIRKKWDPNGVFYAIATPGTEDWEVIEYGTRLCRKL</sequence>
<dbReference type="Proteomes" id="UP001497680">
    <property type="component" value="Unassembled WGS sequence"/>
</dbReference>
<proteinExistence type="predicted"/>
<keyword evidence="2" id="KW-1185">Reference proteome</keyword>
<evidence type="ECO:0000313" key="1">
    <source>
        <dbReference type="EMBL" id="KAI6081816.1"/>
    </source>
</evidence>
<name>A0ACC0CN77_9PEZI</name>
<reference evidence="1 2" key="1">
    <citation type="journal article" date="2022" name="New Phytol.">
        <title>Ecological generalism drives hyperdiversity of secondary metabolite gene clusters in xylarialean endophytes.</title>
        <authorList>
            <person name="Franco M.E.E."/>
            <person name="Wisecaver J.H."/>
            <person name="Arnold A.E."/>
            <person name="Ju Y.M."/>
            <person name="Slot J.C."/>
            <person name="Ahrendt S."/>
            <person name="Moore L.P."/>
            <person name="Eastman K.E."/>
            <person name="Scott K."/>
            <person name="Konkel Z."/>
            <person name="Mondo S.J."/>
            <person name="Kuo A."/>
            <person name="Hayes R.D."/>
            <person name="Haridas S."/>
            <person name="Andreopoulos B."/>
            <person name="Riley R."/>
            <person name="LaButti K."/>
            <person name="Pangilinan J."/>
            <person name="Lipzen A."/>
            <person name="Amirebrahimi M."/>
            <person name="Yan J."/>
            <person name="Adam C."/>
            <person name="Keymanesh K."/>
            <person name="Ng V."/>
            <person name="Louie K."/>
            <person name="Northen T."/>
            <person name="Drula E."/>
            <person name="Henrissat B."/>
            <person name="Hsieh H.M."/>
            <person name="Youens-Clark K."/>
            <person name="Lutzoni F."/>
            <person name="Miadlikowska J."/>
            <person name="Eastwood D.C."/>
            <person name="Hamelin R.C."/>
            <person name="Grigoriev I.V."/>
            <person name="U'Ren J.M."/>
        </authorList>
    </citation>
    <scope>NUCLEOTIDE SEQUENCE [LARGE SCALE GENOMIC DNA]</scope>
    <source>
        <strain evidence="1 2">ER1909</strain>
    </source>
</reference>
<protein>
    <submittedName>
        <fullName evidence="1">FAD-binding domain-containing protein</fullName>
    </submittedName>
</protein>
<gene>
    <name evidence="1" type="ORF">F4821DRAFT_248456</name>
</gene>
<accession>A0ACC0CN77</accession>
<organism evidence="1 2">
    <name type="scientific">Hypoxylon rubiginosum</name>
    <dbReference type="NCBI Taxonomy" id="110542"/>
    <lineage>
        <taxon>Eukaryota</taxon>
        <taxon>Fungi</taxon>
        <taxon>Dikarya</taxon>
        <taxon>Ascomycota</taxon>
        <taxon>Pezizomycotina</taxon>
        <taxon>Sordariomycetes</taxon>
        <taxon>Xylariomycetidae</taxon>
        <taxon>Xylariales</taxon>
        <taxon>Hypoxylaceae</taxon>
        <taxon>Hypoxylon</taxon>
    </lineage>
</organism>
<dbReference type="EMBL" id="MU394385">
    <property type="protein sequence ID" value="KAI6081816.1"/>
    <property type="molecule type" value="Genomic_DNA"/>
</dbReference>
<comment type="caution">
    <text evidence="1">The sequence shown here is derived from an EMBL/GenBank/DDBJ whole genome shotgun (WGS) entry which is preliminary data.</text>
</comment>